<protein>
    <submittedName>
        <fullName evidence="1">Uncharacterized protein</fullName>
    </submittedName>
</protein>
<comment type="caution">
    <text evidence="1">The sequence shown here is derived from an EMBL/GenBank/DDBJ whole genome shotgun (WGS) entry which is preliminary data.</text>
</comment>
<sequence length="330" mass="37116">SNEILTIVASLEKEKGEQLKDSLRQLLFLISTSPDGQRIEGGEIIIDKIMKIFCTQNESEIQALCLSILLNFNSKSNSQVNESHIQTLYASLIQAIQSTDLAITESATYQLIQAMKKLPEFKQFLVQRSGFLKKTTEILLQENSSSSSSSQQIVSNDHVKSAFLDILLYIVNAKNLKWNQIELIELINILEVIARSEEGQQEEDSLEAKAQQLLPLLKMKISKQGKESKQQNCDQCQKLGEELHQKEDEAKNKSNVRNAKRIDVENVHLHVSIAKSRIARIVHGSVKNVINLIVNNVLKKELNVQYVGIGYAESVQSNVKLVLRNAVLIV</sequence>
<organism evidence="1 2">
    <name type="scientific">Streblomastix strix</name>
    <dbReference type="NCBI Taxonomy" id="222440"/>
    <lineage>
        <taxon>Eukaryota</taxon>
        <taxon>Metamonada</taxon>
        <taxon>Preaxostyla</taxon>
        <taxon>Oxymonadida</taxon>
        <taxon>Streblomastigidae</taxon>
        <taxon>Streblomastix</taxon>
    </lineage>
</organism>
<accession>A0A5J4V1R9</accession>
<reference evidence="1 2" key="1">
    <citation type="submission" date="2019-03" db="EMBL/GenBank/DDBJ databases">
        <title>Single cell metagenomics reveals metabolic interactions within the superorganism composed of flagellate Streblomastix strix and complex community of Bacteroidetes bacteria on its surface.</title>
        <authorList>
            <person name="Treitli S.C."/>
            <person name="Kolisko M."/>
            <person name="Husnik F."/>
            <person name="Keeling P."/>
            <person name="Hampl V."/>
        </authorList>
    </citation>
    <scope>NUCLEOTIDE SEQUENCE [LARGE SCALE GENOMIC DNA]</scope>
    <source>
        <strain evidence="1">ST1C</strain>
    </source>
</reference>
<dbReference type="InterPro" id="IPR016024">
    <property type="entry name" value="ARM-type_fold"/>
</dbReference>
<name>A0A5J4V1R9_9EUKA</name>
<evidence type="ECO:0000313" key="1">
    <source>
        <dbReference type="EMBL" id="KAA6376001.1"/>
    </source>
</evidence>
<gene>
    <name evidence="1" type="ORF">EZS28_028471</name>
</gene>
<dbReference type="AlphaFoldDB" id="A0A5J4V1R9"/>
<dbReference type="SUPFAM" id="SSF48371">
    <property type="entry name" value="ARM repeat"/>
    <property type="match status" value="1"/>
</dbReference>
<dbReference type="EMBL" id="SNRW01010828">
    <property type="protein sequence ID" value="KAA6376001.1"/>
    <property type="molecule type" value="Genomic_DNA"/>
</dbReference>
<feature type="non-terminal residue" evidence="1">
    <location>
        <position position="1"/>
    </location>
</feature>
<proteinExistence type="predicted"/>
<evidence type="ECO:0000313" key="2">
    <source>
        <dbReference type="Proteomes" id="UP000324800"/>
    </source>
</evidence>
<dbReference type="Proteomes" id="UP000324800">
    <property type="component" value="Unassembled WGS sequence"/>
</dbReference>